<evidence type="ECO:0000259" key="4">
    <source>
        <dbReference type="SMART" id="SM00642"/>
    </source>
</evidence>
<dbReference type="InterPro" id="IPR045857">
    <property type="entry name" value="O16G_dom_2"/>
</dbReference>
<evidence type="ECO:0000256" key="2">
    <source>
        <dbReference type="ARBA" id="ARBA00022801"/>
    </source>
</evidence>
<dbReference type="FunFam" id="3.90.400.10:FF:000002">
    <property type="entry name" value="Sucrose isomerase"/>
    <property type="match status" value="1"/>
</dbReference>
<dbReference type="GO" id="GO:0009313">
    <property type="term" value="P:oligosaccharide catabolic process"/>
    <property type="evidence" value="ECO:0007669"/>
    <property type="project" value="TreeGrafter"/>
</dbReference>
<accession>A0AA41Y559</accession>
<dbReference type="InterPro" id="IPR013780">
    <property type="entry name" value="Glyco_hydro_b"/>
</dbReference>
<dbReference type="EC" id="3.2.1.93" evidence="5"/>
<sequence length="565" mass="65036">MTTSVPWWQNGVIYQIYPKSFQDSTGNGVGDIRGIISRLDYLRRLGVDAIWITPVYLSPQVDNGYDVAGYCVIDPAYGTMADMEKLIAEAHQRRIRILMDMVFNHTSTQHCWFQAAQERRSAYRHFYIWRDGDGDDKAPPNNWRAKCGDSAWQWHAASQQYYLHLFTTEQADLNWEHPRVRGALKKVCEFWADKGIDGLRLNAINLISKHPDFPDDEQGGGERYYTDGPRIHDYLQEFSQEVFQPRGLMTAGDMLSASLEHARRYAALDGSELSMICNFQHLEIDYANGEKQALTKPDFIKLKQIMNRWQQGMHQHAWNSLFWCNHNHPRIVSRFGDEGEFRVQSAKMLAMILHGMQGTPYIYQGEEIGMTNPGDTTLSQYQEAESLNRVAERHDGAPSDEQPQAILAAPSCDNSRTPMQWNNSKNAGFTAGVPWLQPCENYPHINTEQALADQNSVFYTYQQLIMMRKTLPLVTHGNYQDLLPDHPSIWCYQRCWNGQRLLVLANLAKQPQHWQPSPVIITDCRRWRLLMSNYADAAVHPATLTLRAFEAIYWVQGIAEKEDKV</sequence>
<evidence type="ECO:0000313" key="5">
    <source>
        <dbReference type="EMBL" id="MCV9879586.1"/>
    </source>
</evidence>
<dbReference type="FunFam" id="3.20.20.80:FF:000064">
    <property type="entry name" value="Oligo-1,6-glucosidase"/>
    <property type="match status" value="1"/>
</dbReference>
<name>A0AA41Y559_9GAMM</name>
<dbReference type="SUPFAM" id="SSF51445">
    <property type="entry name" value="(Trans)glycosidases"/>
    <property type="match status" value="1"/>
</dbReference>
<keyword evidence="3 5" id="KW-0326">Glycosidase</keyword>
<dbReference type="GO" id="GO:0008788">
    <property type="term" value="F:alpha,alpha-phosphotrehalase activity"/>
    <property type="evidence" value="ECO:0007669"/>
    <property type="project" value="UniProtKB-EC"/>
</dbReference>
<comment type="similarity">
    <text evidence="1">Belongs to the glycosyl hydrolase 13 family.</text>
</comment>
<dbReference type="Proteomes" id="UP001165568">
    <property type="component" value="Unassembled WGS sequence"/>
</dbReference>
<dbReference type="Pfam" id="PF00128">
    <property type="entry name" value="Alpha-amylase"/>
    <property type="match status" value="1"/>
</dbReference>
<dbReference type="GO" id="GO:0004556">
    <property type="term" value="F:alpha-amylase activity"/>
    <property type="evidence" value="ECO:0007669"/>
    <property type="project" value="TreeGrafter"/>
</dbReference>
<dbReference type="InterPro" id="IPR006047">
    <property type="entry name" value="GH13_cat_dom"/>
</dbReference>
<evidence type="ECO:0000256" key="3">
    <source>
        <dbReference type="ARBA" id="ARBA00023295"/>
    </source>
</evidence>
<dbReference type="PANTHER" id="PTHR10357:SF179">
    <property type="entry name" value="NEUTRAL AND BASIC AMINO ACID TRANSPORT PROTEIN RBAT"/>
    <property type="match status" value="1"/>
</dbReference>
<dbReference type="EMBL" id="JAMPJT010000008">
    <property type="protein sequence ID" value="MCV9879586.1"/>
    <property type="molecule type" value="Genomic_DNA"/>
</dbReference>
<dbReference type="FunFam" id="2.60.40.1180:FF:000007">
    <property type="entry name" value="Sucrose isomerase"/>
    <property type="match status" value="1"/>
</dbReference>
<protein>
    <submittedName>
        <fullName evidence="5">Alpha,alpha-phosphotrehalase</fullName>
        <ecNumber evidence="5">3.2.1.93</ecNumber>
    </submittedName>
</protein>
<evidence type="ECO:0000256" key="1">
    <source>
        <dbReference type="ARBA" id="ARBA00008061"/>
    </source>
</evidence>
<comment type="caution">
    <text evidence="5">The sequence shown here is derived from an EMBL/GenBank/DDBJ whole genome shotgun (WGS) entry which is preliminary data.</text>
</comment>
<evidence type="ECO:0000313" key="6">
    <source>
        <dbReference type="EMBL" id="MCV9882975.1"/>
    </source>
</evidence>
<evidence type="ECO:0000313" key="8">
    <source>
        <dbReference type="Proteomes" id="UP001165569"/>
    </source>
</evidence>
<dbReference type="SUPFAM" id="SSF51011">
    <property type="entry name" value="Glycosyl hydrolase domain"/>
    <property type="match status" value="1"/>
</dbReference>
<dbReference type="Gene3D" id="3.20.20.80">
    <property type="entry name" value="Glycosidases"/>
    <property type="match status" value="1"/>
</dbReference>
<dbReference type="Gene3D" id="3.90.400.10">
    <property type="entry name" value="Oligo-1,6-glucosidase, Domain 2"/>
    <property type="match status" value="1"/>
</dbReference>
<dbReference type="InterPro" id="IPR017853">
    <property type="entry name" value="GH"/>
</dbReference>
<dbReference type="EMBL" id="JAMPJU010000008">
    <property type="protein sequence ID" value="MCV9882975.1"/>
    <property type="molecule type" value="Genomic_DNA"/>
</dbReference>
<proteinExistence type="inferred from homology"/>
<dbReference type="SMART" id="SM00642">
    <property type="entry name" value="Aamy"/>
    <property type="match status" value="1"/>
</dbReference>
<dbReference type="RefSeq" id="WP_264090650.1">
    <property type="nucleotide sequence ID" value="NZ_JAMPJT010000008.1"/>
</dbReference>
<dbReference type="Gene3D" id="2.60.40.1180">
    <property type="entry name" value="Golgi alpha-mannosidase II"/>
    <property type="match status" value="1"/>
</dbReference>
<evidence type="ECO:0000313" key="7">
    <source>
        <dbReference type="Proteomes" id="UP001165568"/>
    </source>
</evidence>
<dbReference type="PANTHER" id="PTHR10357">
    <property type="entry name" value="ALPHA-AMYLASE FAMILY MEMBER"/>
    <property type="match status" value="1"/>
</dbReference>
<keyword evidence="7" id="KW-1185">Reference proteome</keyword>
<dbReference type="CDD" id="cd11333">
    <property type="entry name" value="AmyAc_SI_OligoGlu_DGase"/>
    <property type="match status" value="1"/>
</dbReference>
<dbReference type="AlphaFoldDB" id="A0AA41Y559"/>
<organism evidence="5 8">
    <name type="scientific">Brenneria izbisi</name>
    <dbReference type="NCBI Taxonomy" id="2939450"/>
    <lineage>
        <taxon>Bacteria</taxon>
        <taxon>Pseudomonadati</taxon>
        <taxon>Pseudomonadota</taxon>
        <taxon>Gammaproteobacteria</taxon>
        <taxon>Enterobacterales</taxon>
        <taxon>Pectobacteriaceae</taxon>
        <taxon>Brenneria</taxon>
    </lineage>
</organism>
<dbReference type="Proteomes" id="UP001165569">
    <property type="component" value="Unassembled WGS sequence"/>
</dbReference>
<keyword evidence="2 5" id="KW-0378">Hydrolase</keyword>
<dbReference type="NCBIfam" id="NF008183">
    <property type="entry name" value="PRK10933.1"/>
    <property type="match status" value="1"/>
</dbReference>
<reference evidence="5" key="1">
    <citation type="submission" date="2022-04" db="EMBL/GenBank/DDBJ databases">
        <title>Brenneria sp. isolated from walnut trees in Serbia.</title>
        <authorList>
            <person name="Gasic K."/>
            <person name="Zlatkovic N."/>
            <person name="Kuzmanovic N."/>
        </authorList>
    </citation>
    <scope>NUCLEOTIDE SEQUENCE</scope>
    <source>
        <strain evidence="6">KBI 423</strain>
        <strain evidence="5">KBI 447</strain>
    </source>
</reference>
<feature type="domain" description="Glycosyl hydrolase family 13 catalytic" evidence="4">
    <location>
        <begin position="15"/>
        <end position="416"/>
    </location>
</feature>
<gene>
    <name evidence="5" type="ORF">NC803_12095</name>
    <name evidence="6" type="ORF">NC856_11920</name>
</gene>